<name>A0A8T0HCK0_CERPU</name>
<proteinExistence type="predicted"/>
<reference evidence="1 2" key="1">
    <citation type="submission" date="2020-06" db="EMBL/GenBank/DDBJ databases">
        <title>WGS assembly of Ceratodon purpureus strain R40.</title>
        <authorList>
            <person name="Carey S.B."/>
            <person name="Jenkins J."/>
            <person name="Shu S."/>
            <person name="Lovell J.T."/>
            <person name="Sreedasyam A."/>
            <person name="Maumus F."/>
            <person name="Tiley G.P."/>
            <person name="Fernandez-Pozo N."/>
            <person name="Barry K."/>
            <person name="Chen C."/>
            <person name="Wang M."/>
            <person name="Lipzen A."/>
            <person name="Daum C."/>
            <person name="Saski C.A."/>
            <person name="Payton A.C."/>
            <person name="Mcbreen J.C."/>
            <person name="Conrad R.E."/>
            <person name="Kollar L.M."/>
            <person name="Olsson S."/>
            <person name="Huttunen S."/>
            <person name="Landis J.B."/>
            <person name="Wickett N.J."/>
            <person name="Johnson M.G."/>
            <person name="Rensing S.A."/>
            <person name="Grimwood J."/>
            <person name="Schmutz J."/>
            <person name="Mcdaniel S.F."/>
        </authorList>
    </citation>
    <scope>NUCLEOTIDE SEQUENCE [LARGE SCALE GENOMIC DNA]</scope>
    <source>
        <strain evidence="1 2">R40</strain>
    </source>
</reference>
<dbReference type="Proteomes" id="UP000822688">
    <property type="component" value="Chromosome 6"/>
</dbReference>
<comment type="caution">
    <text evidence="1">The sequence shown here is derived from an EMBL/GenBank/DDBJ whole genome shotgun (WGS) entry which is preliminary data.</text>
</comment>
<protein>
    <submittedName>
        <fullName evidence="1">Uncharacterized protein</fullName>
    </submittedName>
</protein>
<evidence type="ECO:0000313" key="2">
    <source>
        <dbReference type="Proteomes" id="UP000822688"/>
    </source>
</evidence>
<organism evidence="1 2">
    <name type="scientific">Ceratodon purpureus</name>
    <name type="common">Fire moss</name>
    <name type="synonym">Dicranum purpureum</name>
    <dbReference type="NCBI Taxonomy" id="3225"/>
    <lineage>
        <taxon>Eukaryota</taxon>
        <taxon>Viridiplantae</taxon>
        <taxon>Streptophyta</taxon>
        <taxon>Embryophyta</taxon>
        <taxon>Bryophyta</taxon>
        <taxon>Bryophytina</taxon>
        <taxon>Bryopsida</taxon>
        <taxon>Dicranidae</taxon>
        <taxon>Pseudoditrichales</taxon>
        <taxon>Ditrichaceae</taxon>
        <taxon>Ceratodon</taxon>
    </lineage>
</organism>
<dbReference type="AlphaFoldDB" id="A0A8T0HCK0"/>
<keyword evidence="2" id="KW-1185">Reference proteome</keyword>
<sequence>MSCDFHLAGFKGLGFRVCMTHLVIHFDLECSISRLLICFVIVESDALNGDSAGISRALYIMRLVCWSVAAW</sequence>
<gene>
    <name evidence="1" type="ORF">KC19_6G095100</name>
</gene>
<dbReference type="EMBL" id="CM026427">
    <property type="protein sequence ID" value="KAG0569501.1"/>
    <property type="molecule type" value="Genomic_DNA"/>
</dbReference>
<accession>A0A8T0HCK0</accession>
<evidence type="ECO:0000313" key="1">
    <source>
        <dbReference type="EMBL" id="KAG0569501.1"/>
    </source>
</evidence>